<dbReference type="AlphaFoldDB" id="A0A0S1XF18"/>
<organism evidence="2 3">
    <name type="scientific">Thermococcus barophilus</name>
    <dbReference type="NCBI Taxonomy" id="55802"/>
    <lineage>
        <taxon>Archaea</taxon>
        <taxon>Methanobacteriati</taxon>
        <taxon>Methanobacteriota</taxon>
        <taxon>Thermococci</taxon>
        <taxon>Thermococcales</taxon>
        <taxon>Thermococcaceae</taxon>
        <taxon>Thermococcus</taxon>
    </lineage>
</organism>
<dbReference type="PANTHER" id="PTHR39556">
    <property type="entry name" value="PROTEIN, PUTATIVE-RELATED"/>
    <property type="match status" value="1"/>
</dbReference>
<dbReference type="GeneID" id="26137746"/>
<dbReference type="RefSeq" id="WP_056934810.1">
    <property type="nucleotide sequence ID" value="NZ_CP013050.1"/>
</dbReference>
<feature type="transmembrane region" description="Helical" evidence="1">
    <location>
        <begin position="60"/>
        <end position="82"/>
    </location>
</feature>
<dbReference type="Proteomes" id="UP000066042">
    <property type="component" value="Chromosome"/>
</dbReference>
<feature type="transmembrane region" description="Helical" evidence="1">
    <location>
        <begin position="377"/>
        <end position="396"/>
    </location>
</feature>
<accession>A0A0S1XF18</accession>
<gene>
    <name evidence="2" type="ORF">TBCH5v1_2535</name>
</gene>
<dbReference type="Pfam" id="PF04165">
    <property type="entry name" value="DUF401"/>
    <property type="match status" value="1"/>
</dbReference>
<reference evidence="2 3" key="1">
    <citation type="journal article" date="2016" name="Genome Announc.">
        <title>Complete genome sequence of the hyperthermophilic and piezophilic archaeon Thermococcus barophilus Ch5, capable of growth at the expense of hydrogenogenesis from carbon monoxide and formate.</title>
        <authorList>
            <person name="Oger P."/>
            <person name="Sokolova T.G."/>
            <person name="Kozhevnikova D.A."/>
            <person name="Taranov E.A."/>
            <person name="Vannier P."/>
            <person name="Lee H.S."/>
            <person name="Kwon K.K."/>
            <person name="Kang S.G."/>
            <person name="Lee J.H."/>
            <person name="Bonch-Osmolovskaya E.A."/>
            <person name="Lebedinsky A.V."/>
        </authorList>
    </citation>
    <scope>NUCLEOTIDE SEQUENCE [LARGE SCALE GENOMIC DNA]</scope>
    <source>
        <strain evidence="3">Ch5</strain>
    </source>
</reference>
<protein>
    <recommendedName>
        <fullName evidence="4">TIGR00529 family membrane protein</fullName>
    </recommendedName>
</protein>
<dbReference type="InterPro" id="IPR007294">
    <property type="entry name" value="DUF401"/>
</dbReference>
<feature type="transmembrane region" description="Helical" evidence="1">
    <location>
        <begin position="176"/>
        <end position="195"/>
    </location>
</feature>
<keyword evidence="1" id="KW-0812">Transmembrane</keyword>
<proteinExistence type="predicted"/>
<dbReference type="EMBL" id="CP013050">
    <property type="protein sequence ID" value="ALM76425.1"/>
    <property type="molecule type" value="Genomic_DNA"/>
</dbReference>
<dbReference type="PANTHER" id="PTHR39556:SF1">
    <property type="entry name" value="PROTEIN, PUTATIVE-RELATED"/>
    <property type="match status" value="1"/>
</dbReference>
<feature type="transmembrane region" description="Helical" evidence="1">
    <location>
        <begin position="7"/>
        <end position="40"/>
    </location>
</feature>
<feature type="transmembrane region" description="Helical" evidence="1">
    <location>
        <begin position="150"/>
        <end position="169"/>
    </location>
</feature>
<evidence type="ECO:0000313" key="2">
    <source>
        <dbReference type="EMBL" id="ALM76425.1"/>
    </source>
</evidence>
<dbReference type="STRING" id="55802.TBCH5v1_2535"/>
<keyword evidence="1" id="KW-1133">Transmembrane helix</keyword>
<dbReference type="NCBIfam" id="TIGR00529">
    <property type="entry name" value="AF0261"/>
    <property type="match status" value="1"/>
</dbReference>
<dbReference type="PATRIC" id="fig|55802.8.peg.2519"/>
<keyword evidence="1" id="KW-0472">Membrane</keyword>
<evidence type="ECO:0000256" key="1">
    <source>
        <dbReference type="SAM" id="Phobius"/>
    </source>
</evidence>
<evidence type="ECO:0008006" key="4">
    <source>
        <dbReference type="Google" id="ProtNLM"/>
    </source>
</evidence>
<dbReference type="InterPro" id="IPR005253">
    <property type="entry name" value="CHP00529"/>
</dbReference>
<feature type="transmembrane region" description="Helical" evidence="1">
    <location>
        <begin position="262"/>
        <end position="280"/>
    </location>
</feature>
<feature type="transmembrane region" description="Helical" evidence="1">
    <location>
        <begin position="300"/>
        <end position="329"/>
    </location>
</feature>
<sequence>MIEVLKLLITFAFVIALIRLKIHVGVSIFAGSILLGILFGLTPLELTKAFYHSSTSWSTVRLILIIVFIMAMTNVFSQIGYLKDMEKAIKELFPKAKYSLAMLPALIGLMPMPAGALVSAPMIEEVANKLSLKPEEKTLVNYWFRHVWEFSWPMYQAIIIASAILGITVREFSTKMFPLTILMILIGYFLILRPIKDESTKEGKKNEGAKLLLKTTYPILVIILISIVLGYDMVYGAFIGLMSALMPHFNKLNKKEIIKHAFQPKIIFLLLAVMYFKYLLQITNAVEALPKAILELNLPVVFVIILTPFIVGLMTGISFAYVGMAFPLLLPFFTGFDKIALAYLSGYMGMLFSPVHLCLVFSAEYYKAELRNVYRKLLVPGTILFTVGVLYTLLLGR</sequence>
<feature type="transmembrane region" description="Helical" evidence="1">
    <location>
        <begin position="103"/>
        <end position="123"/>
    </location>
</feature>
<feature type="transmembrane region" description="Helical" evidence="1">
    <location>
        <begin position="341"/>
        <end position="365"/>
    </location>
</feature>
<name>A0A0S1XF18_THEBA</name>
<feature type="transmembrane region" description="Helical" evidence="1">
    <location>
        <begin position="215"/>
        <end position="241"/>
    </location>
</feature>
<evidence type="ECO:0000313" key="3">
    <source>
        <dbReference type="Proteomes" id="UP000066042"/>
    </source>
</evidence>